<proteinExistence type="predicted"/>
<accession>A0A0H2UV15</accession>
<protein>
    <submittedName>
        <fullName evidence="1">Putative terminase-phage-associated</fullName>
    </submittedName>
</protein>
<dbReference type="InterPro" id="IPR027417">
    <property type="entry name" value="P-loop_NTPase"/>
</dbReference>
<evidence type="ECO:0000313" key="1">
    <source>
        <dbReference type="EMBL" id="AAM79722.1"/>
    </source>
</evidence>
<dbReference type="Proteomes" id="UP000000564">
    <property type="component" value="Chromosome"/>
</dbReference>
<dbReference type="AlphaFoldDB" id="A0A0H2UV15"/>
<name>A0A0H2UV15_STRP3</name>
<dbReference type="HOGENOM" id="CLU_030716_1_0_9"/>
<sequence>MVTKTKTKLGNQRPTQSVNLHFAKSLAHEAINYYKKTGLSCYPWQVNMLIPIMAIDENGLWVHQKYGYAIPRRNGKTEVVYIVELWALHKGLKILHTAHRISTSHASFEKVKKYLEMSGYVDGEDFISNKAKGQERIEFKASGAVIQFRTRTSNGGLGEGFDLLIIDEAQEYTSEQESALKYTVTDSDNPMTIMCGTPPTMVSTGTVFEAYRKDCLKGNKRYSGWAEWSVPEMVKINDVSSWYISNPSMGFHLNERKIEAELGEDEIDHNIQRLGYWPSFNQKSVISEKEWAKLKVEQVPELKSKLFVGIKFGQDGNNVSLSIAARTSENKVFVETIDCLSVRNGTQWIINFLKSADIAKVVIDGASGQELLAQEMKEQGLKKPELPKVAEIITANMMWEQGIMQETICHSDQPSLTAVVTNCEKRQIGSNGGFGYKSLYDDRDISLMDSALLAHWICYTTKPKRKQRTSC</sequence>
<evidence type="ECO:0000313" key="2">
    <source>
        <dbReference type="Proteomes" id="UP000000564"/>
    </source>
</evidence>
<dbReference type="RefSeq" id="WP_011054685.1">
    <property type="nucleotide sequence ID" value="NC_004070.1"/>
</dbReference>
<organism evidence="1 2">
    <name type="scientific">Streptococcus pyogenes serotype M3 (strain ATCC BAA-595 / MGAS315)</name>
    <dbReference type="NCBI Taxonomy" id="198466"/>
    <lineage>
        <taxon>Bacteria</taxon>
        <taxon>Bacillati</taxon>
        <taxon>Bacillota</taxon>
        <taxon>Bacilli</taxon>
        <taxon>Lactobacillales</taxon>
        <taxon>Streptococcaceae</taxon>
        <taxon>Streptococcus</taxon>
    </lineage>
</organism>
<dbReference type="SUPFAM" id="SSF52540">
    <property type="entry name" value="P-loop containing nucleoside triphosphate hydrolases"/>
    <property type="match status" value="1"/>
</dbReference>
<gene>
    <name evidence="1" type="ordered locus">SpyM3_1115</name>
</gene>
<dbReference type="KEGG" id="spg:SpyM3_1115"/>
<reference evidence="1 2" key="1">
    <citation type="journal article" date="2002" name="Proc. Natl. Acad. Sci. U.S.A.">
        <title>Genome sequence of a serotype M3 strain of group A Streptococcus: phage-encoded toxins, the high-virulence phenotype, and clone emergence.</title>
        <authorList>
            <person name="Beres S.B."/>
            <person name="Sylva G.L."/>
            <person name="Barbian K.D."/>
            <person name="Lei B."/>
            <person name="Hoff J.S."/>
            <person name="Mammarella N.D."/>
            <person name="Liu M.Y."/>
            <person name="Smoot J.C."/>
            <person name="Porcella S.F."/>
            <person name="Parkins L.D."/>
            <person name="Campbell D.S."/>
            <person name="Smith T.M."/>
            <person name="McCormick J.K."/>
            <person name="Leung D.Y."/>
            <person name="Schlievert P.M."/>
            <person name="Musser J.M."/>
        </authorList>
    </citation>
    <scope>NUCLEOTIDE SEQUENCE [LARGE SCALE GENOMIC DNA]</scope>
    <source>
        <strain evidence="2">ATCC BAA-595 / MGAS315</strain>
    </source>
</reference>
<dbReference type="EMBL" id="AE014074">
    <property type="protein sequence ID" value="AAM79722.1"/>
    <property type="molecule type" value="Genomic_DNA"/>
</dbReference>
<dbReference type="Gene3D" id="3.40.50.300">
    <property type="entry name" value="P-loop containing nucleotide triphosphate hydrolases"/>
    <property type="match status" value="1"/>
</dbReference>